<name>A0A9J7BGJ1_9BACT</name>
<dbReference type="InterPro" id="IPR016024">
    <property type="entry name" value="ARM-type_fold"/>
</dbReference>
<dbReference type="Gene3D" id="1.25.10.10">
    <property type="entry name" value="Leucine-rich Repeat Variant"/>
    <property type="match status" value="2"/>
</dbReference>
<accession>A0A9J7BGJ1</accession>
<dbReference type="RefSeq" id="WP_260790865.1">
    <property type="nucleotide sequence ID" value="NZ_CP093313.1"/>
</dbReference>
<dbReference type="PANTHER" id="PTHR12697:SF5">
    <property type="entry name" value="DEOXYHYPUSINE HYDROXYLASE"/>
    <property type="match status" value="1"/>
</dbReference>
<dbReference type="PANTHER" id="PTHR12697">
    <property type="entry name" value="PBS LYASE HEAT-LIKE PROTEIN"/>
    <property type="match status" value="1"/>
</dbReference>
<feature type="signal peptide" evidence="1">
    <location>
        <begin position="1"/>
        <end position="29"/>
    </location>
</feature>
<evidence type="ECO:0000256" key="1">
    <source>
        <dbReference type="SAM" id="SignalP"/>
    </source>
</evidence>
<dbReference type="InterPro" id="IPR004155">
    <property type="entry name" value="PBS_lyase_HEAT"/>
</dbReference>
<proteinExistence type="predicted"/>
<feature type="chain" id="PRO_5039886003" evidence="1">
    <location>
        <begin position="30"/>
        <end position="278"/>
    </location>
</feature>
<dbReference type="EMBL" id="CP093313">
    <property type="protein sequence ID" value="UWZ81904.1"/>
    <property type="molecule type" value="Genomic_DNA"/>
</dbReference>
<protein>
    <submittedName>
        <fullName evidence="2">HEAT repeat domain-containing protein</fullName>
    </submittedName>
</protein>
<evidence type="ECO:0000313" key="3">
    <source>
        <dbReference type="Proteomes" id="UP001059380"/>
    </source>
</evidence>
<dbReference type="SUPFAM" id="SSF48371">
    <property type="entry name" value="ARM repeat"/>
    <property type="match status" value="1"/>
</dbReference>
<dbReference type="Proteomes" id="UP001059380">
    <property type="component" value="Chromosome"/>
</dbReference>
<evidence type="ECO:0000313" key="2">
    <source>
        <dbReference type="EMBL" id="UWZ81904.1"/>
    </source>
</evidence>
<keyword evidence="1" id="KW-0732">Signal</keyword>
<dbReference type="KEGG" id="orp:MOP44_15100"/>
<organism evidence="2 3">
    <name type="scientific">Occallatibacter riparius</name>
    <dbReference type="NCBI Taxonomy" id="1002689"/>
    <lineage>
        <taxon>Bacteria</taxon>
        <taxon>Pseudomonadati</taxon>
        <taxon>Acidobacteriota</taxon>
        <taxon>Terriglobia</taxon>
        <taxon>Terriglobales</taxon>
        <taxon>Acidobacteriaceae</taxon>
        <taxon>Occallatibacter</taxon>
    </lineage>
</organism>
<sequence>MVQSRSRYGFVAAAVCTLLMCGLCAPARAQGHIDKAWDILKKAASDSNTDKRAAGVAVLALLQGDSEAQAMAEKALSDEKPVVRTAAANALGAMEAKSAIPALKNAIRDKDVSVVLAATHALYVLKDPTAYEVYYAVLTGQKKSGGGLIDDQKKMLSDPKKMAQLGFEQGIGFIPFAGLGLTALGMITKDDTSPVRAAAAKVLAKDPDPKSGDALVDAAFDKSWIVRAAALNAISERGDFTLGPRIEAGMDDEKEQVRYIAAAAVIHLQDVRTSTVGK</sequence>
<dbReference type="SMART" id="SM00567">
    <property type="entry name" value="EZ_HEAT"/>
    <property type="match status" value="4"/>
</dbReference>
<dbReference type="Pfam" id="PF13646">
    <property type="entry name" value="HEAT_2"/>
    <property type="match status" value="2"/>
</dbReference>
<reference evidence="2" key="1">
    <citation type="submission" date="2021-04" db="EMBL/GenBank/DDBJ databases">
        <title>Phylogenetic analysis of Acidobacteriaceae.</title>
        <authorList>
            <person name="Qiu L."/>
            <person name="Zhang Q."/>
        </authorList>
    </citation>
    <scope>NUCLEOTIDE SEQUENCE</scope>
    <source>
        <strain evidence="2">DSM 25168</strain>
    </source>
</reference>
<dbReference type="InterPro" id="IPR011989">
    <property type="entry name" value="ARM-like"/>
</dbReference>
<gene>
    <name evidence="2" type="ORF">MOP44_15100</name>
</gene>
<dbReference type="GO" id="GO:0016491">
    <property type="term" value="F:oxidoreductase activity"/>
    <property type="evidence" value="ECO:0007669"/>
    <property type="project" value="TreeGrafter"/>
</dbReference>
<dbReference type="AlphaFoldDB" id="A0A9J7BGJ1"/>
<keyword evidence="3" id="KW-1185">Reference proteome</keyword>